<organism evidence="6">
    <name type="scientific">Schistosoma curassoni</name>
    <dbReference type="NCBI Taxonomy" id="6186"/>
    <lineage>
        <taxon>Eukaryota</taxon>
        <taxon>Metazoa</taxon>
        <taxon>Spiralia</taxon>
        <taxon>Lophotrochozoa</taxon>
        <taxon>Platyhelminthes</taxon>
        <taxon>Trematoda</taxon>
        <taxon>Digenea</taxon>
        <taxon>Strigeidida</taxon>
        <taxon>Schistosomatoidea</taxon>
        <taxon>Schistosomatidae</taxon>
        <taxon>Schistosoma</taxon>
    </lineage>
</organism>
<feature type="domain" description="MCM3-like winged helix" evidence="3">
    <location>
        <begin position="236"/>
        <end position="304"/>
    </location>
</feature>
<dbReference type="SUPFAM" id="SSF52540">
    <property type="entry name" value="P-loop containing nucleoside triphosphate hydrolases"/>
    <property type="match status" value="1"/>
</dbReference>
<dbReference type="GO" id="GO:0042555">
    <property type="term" value="C:MCM complex"/>
    <property type="evidence" value="ECO:0007669"/>
    <property type="project" value="TreeGrafter"/>
</dbReference>
<dbReference type="Pfam" id="PF17855">
    <property type="entry name" value="MCM_lid"/>
    <property type="match status" value="1"/>
</dbReference>
<dbReference type="GO" id="GO:0005524">
    <property type="term" value="F:ATP binding"/>
    <property type="evidence" value="ECO:0007669"/>
    <property type="project" value="InterPro"/>
</dbReference>
<dbReference type="InterPro" id="IPR031327">
    <property type="entry name" value="MCM"/>
</dbReference>
<feature type="compositionally biased region" description="Acidic residues" evidence="1">
    <location>
        <begin position="169"/>
        <end position="182"/>
    </location>
</feature>
<keyword evidence="5" id="KW-1185">Reference proteome</keyword>
<dbReference type="AlphaFoldDB" id="A0A183K135"/>
<dbReference type="Proteomes" id="UP000279833">
    <property type="component" value="Unassembled WGS sequence"/>
</dbReference>
<reference evidence="6" key="1">
    <citation type="submission" date="2016-06" db="UniProtKB">
        <authorList>
            <consortium name="WormBaseParasite"/>
        </authorList>
    </citation>
    <scope>IDENTIFICATION</scope>
</reference>
<dbReference type="GO" id="GO:0006271">
    <property type="term" value="P:DNA strand elongation involved in DNA replication"/>
    <property type="evidence" value="ECO:0007669"/>
    <property type="project" value="TreeGrafter"/>
</dbReference>
<dbReference type="GO" id="GO:0005634">
    <property type="term" value="C:nucleus"/>
    <property type="evidence" value="ECO:0007669"/>
    <property type="project" value="TreeGrafter"/>
</dbReference>
<evidence type="ECO:0000313" key="4">
    <source>
        <dbReference type="EMBL" id="VDP32052.1"/>
    </source>
</evidence>
<proteinExistence type="predicted"/>
<sequence>MVAGSWSPCAPLVWSEGFLTPLGGLSVFTDSVKASDIGFSSSQFGKQQDQLTIKFLQKYIHVARQLKPQLTKEAASILAEKYCDLRAQEASETMSRPNRGEQNRMRRTQPITARSLETLIRLSTAHAKARMSKTVTKKDAEAAVQLISFVLFKEVLEKTRRKRDRNLDGDDDKDSDEGENADGTERNHSQQPAKRRPVATGNDSAPDPNDPYAFTEDPTVTRTEPLAETVPISSALHQERTSQLSTMISRIFQERRVEQLTVTEITNVVQSRGSGFSQSDVRITLESMHKDNRIMLAGDDVWLI</sequence>
<dbReference type="WBParaSite" id="SCUD_0000869801-mRNA-1">
    <property type="protein sequence ID" value="SCUD_0000869801-mRNA-1"/>
    <property type="gene ID" value="SCUD_0000869801"/>
</dbReference>
<feature type="region of interest" description="Disordered" evidence="1">
    <location>
        <begin position="162"/>
        <end position="222"/>
    </location>
</feature>
<dbReference type="GO" id="GO:0003697">
    <property type="term" value="F:single-stranded DNA binding"/>
    <property type="evidence" value="ECO:0007669"/>
    <property type="project" value="TreeGrafter"/>
</dbReference>
<dbReference type="STRING" id="6186.A0A183K135"/>
<dbReference type="EMBL" id="UZAK01032867">
    <property type="protein sequence ID" value="VDP32052.1"/>
    <property type="molecule type" value="Genomic_DNA"/>
</dbReference>
<dbReference type="GO" id="GO:0000727">
    <property type="term" value="P:double-strand break repair via break-induced replication"/>
    <property type="evidence" value="ECO:0007669"/>
    <property type="project" value="TreeGrafter"/>
</dbReference>
<reference evidence="4 5" key="2">
    <citation type="submission" date="2018-11" db="EMBL/GenBank/DDBJ databases">
        <authorList>
            <consortium name="Pathogen Informatics"/>
        </authorList>
    </citation>
    <scope>NUCLEOTIDE SEQUENCE [LARGE SCALE GENOMIC DNA]</scope>
    <source>
        <strain evidence="4">Dakar</strain>
        <strain evidence="5">Dakar, Senegal</strain>
    </source>
</reference>
<dbReference type="GO" id="GO:1902975">
    <property type="term" value="P:mitotic DNA replication initiation"/>
    <property type="evidence" value="ECO:0007669"/>
    <property type="project" value="TreeGrafter"/>
</dbReference>
<evidence type="ECO:0000256" key="1">
    <source>
        <dbReference type="SAM" id="MobiDB-lite"/>
    </source>
</evidence>
<evidence type="ECO:0000313" key="6">
    <source>
        <dbReference type="WBParaSite" id="SCUD_0000869801-mRNA-1"/>
    </source>
</evidence>
<dbReference type="InterPro" id="IPR041562">
    <property type="entry name" value="MCM_lid"/>
</dbReference>
<protein>
    <submittedName>
        <fullName evidence="6">MCM_lid domain-containing protein</fullName>
    </submittedName>
</protein>
<evidence type="ECO:0000313" key="5">
    <source>
        <dbReference type="Proteomes" id="UP000279833"/>
    </source>
</evidence>
<dbReference type="PANTHER" id="PTHR11630:SF46">
    <property type="entry name" value="DNA REPLICATION LICENSING FACTOR MCM3-RELATED"/>
    <property type="match status" value="1"/>
</dbReference>
<feature type="domain" description="MCM AAA-lid" evidence="2">
    <location>
        <begin position="55"/>
        <end position="148"/>
    </location>
</feature>
<name>A0A183K135_9TREM</name>
<dbReference type="InterPro" id="IPR027417">
    <property type="entry name" value="P-loop_NTPase"/>
</dbReference>
<dbReference type="GO" id="GO:0017116">
    <property type="term" value="F:single-stranded DNA helicase activity"/>
    <property type="evidence" value="ECO:0007669"/>
    <property type="project" value="TreeGrafter"/>
</dbReference>
<evidence type="ECO:0000259" key="3">
    <source>
        <dbReference type="Pfam" id="PF23191"/>
    </source>
</evidence>
<dbReference type="Pfam" id="PF23191">
    <property type="entry name" value="WHD_MCM3_C"/>
    <property type="match status" value="1"/>
</dbReference>
<dbReference type="InterPro" id="IPR056575">
    <property type="entry name" value="WH_MCM3_C"/>
</dbReference>
<dbReference type="PANTHER" id="PTHR11630">
    <property type="entry name" value="DNA REPLICATION LICENSING FACTOR MCM FAMILY MEMBER"/>
    <property type="match status" value="1"/>
</dbReference>
<accession>A0A183K135</accession>
<gene>
    <name evidence="4" type="ORF">SCUD_LOCUS8698</name>
</gene>
<evidence type="ECO:0000259" key="2">
    <source>
        <dbReference type="Pfam" id="PF17855"/>
    </source>
</evidence>
<dbReference type="Gene3D" id="3.40.50.300">
    <property type="entry name" value="P-loop containing nucleotide triphosphate hydrolases"/>
    <property type="match status" value="1"/>
</dbReference>